<dbReference type="EMBL" id="BSTX01000004">
    <property type="protein sequence ID" value="GLZ80589.1"/>
    <property type="molecule type" value="Genomic_DNA"/>
</dbReference>
<accession>A0A9W6SRD1</accession>
<comment type="caution">
    <text evidence="4">The sequence shown here is derived from an EMBL/GenBank/DDBJ whole genome shotgun (WGS) entry which is preliminary data.</text>
</comment>
<evidence type="ECO:0000313" key="4">
    <source>
        <dbReference type="EMBL" id="GLZ80589.1"/>
    </source>
</evidence>
<dbReference type="PROSITE" id="PS51186">
    <property type="entry name" value="GNAT"/>
    <property type="match status" value="1"/>
</dbReference>
<dbReference type="InterPro" id="IPR000182">
    <property type="entry name" value="GNAT_dom"/>
</dbReference>
<organism evidence="4 5">
    <name type="scientific">Actinorhabdospora filicis</name>
    <dbReference type="NCBI Taxonomy" id="1785913"/>
    <lineage>
        <taxon>Bacteria</taxon>
        <taxon>Bacillati</taxon>
        <taxon>Actinomycetota</taxon>
        <taxon>Actinomycetes</taxon>
        <taxon>Micromonosporales</taxon>
        <taxon>Micromonosporaceae</taxon>
        <taxon>Actinorhabdospora</taxon>
    </lineage>
</organism>
<dbReference type="PANTHER" id="PTHR43877">
    <property type="entry name" value="AMINOALKYLPHOSPHONATE N-ACETYLTRANSFERASE-RELATED-RELATED"/>
    <property type="match status" value="1"/>
</dbReference>
<keyword evidence="2" id="KW-0012">Acyltransferase</keyword>
<dbReference type="RefSeq" id="WP_285665815.1">
    <property type="nucleotide sequence ID" value="NZ_BSTX01000004.1"/>
</dbReference>
<dbReference type="GO" id="GO:0016747">
    <property type="term" value="F:acyltransferase activity, transferring groups other than amino-acyl groups"/>
    <property type="evidence" value="ECO:0007669"/>
    <property type="project" value="InterPro"/>
</dbReference>
<sequence>MITVAPLQAADRPAWQALFEGYIAFYERAESPSFYEHKWAEFQDGTRIHALGAFEDGVLLGITHFFAHPSTSGPDVCYLQDLFTAPAARGRGVGRALIAAVEEWARERGCGRLYWQTKEDNATARLLYDKVATLSPFVRYVVELG</sequence>
<gene>
    <name evidence="4" type="ORF">Afil01_53960</name>
</gene>
<dbReference type="Proteomes" id="UP001165079">
    <property type="component" value="Unassembled WGS sequence"/>
</dbReference>
<dbReference type="InterPro" id="IPR050832">
    <property type="entry name" value="Bact_Acetyltransf"/>
</dbReference>
<evidence type="ECO:0000313" key="5">
    <source>
        <dbReference type="Proteomes" id="UP001165079"/>
    </source>
</evidence>
<keyword evidence="1" id="KW-0808">Transferase</keyword>
<protein>
    <submittedName>
        <fullName evidence="4">N-acetyltransferase</fullName>
    </submittedName>
</protein>
<keyword evidence="5" id="KW-1185">Reference proteome</keyword>
<dbReference type="AlphaFoldDB" id="A0A9W6SRD1"/>
<dbReference type="Gene3D" id="3.40.630.30">
    <property type="match status" value="1"/>
</dbReference>
<feature type="domain" description="N-acetyltransferase" evidence="3">
    <location>
        <begin position="2"/>
        <end position="145"/>
    </location>
</feature>
<dbReference type="SUPFAM" id="SSF55729">
    <property type="entry name" value="Acyl-CoA N-acyltransferases (Nat)"/>
    <property type="match status" value="1"/>
</dbReference>
<evidence type="ECO:0000256" key="1">
    <source>
        <dbReference type="ARBA" id="ARBA00022679"/>
    </source>
</evidence>
<proteinExistence type="predicted"/>
<evidence type="ECO:0000259" key="3">
    <source>
        <dbReference type="PROSITE" id="PS51186"/>
    </source>
</evidence>
<reference evidence="4" key="1">
    <citation type="submission" date="2023-03" db="EMBL/GenBank/DDBJ databases">
        <title>Actinorhabdospora filicis NBRC 111898.</title>
        <authorList>
            <person name="Ichikawa N."/>
            <person name="Sato H."/>
            <person name="Tonouchi N."/>
        </authorList>
    </citation>
    <scope>NUCLEOTIDE SEQUENCE</scope>
    <source>
        <strain evidence="4">NBRC 111898</strain>
    </source>
</reference>
<dbReference type="Pfam" id="PF00583">
    <property type="entry name" value="Acetyltransf_1"/>
    <property type="match status" value="1"/>
</dbReference>
<dbReference type="InterPro" id="IPR016181">
    <property type="entry name" value="Acyl_CoA_acyltransferase"/>
</dbReference>
<evidence type="ECO:0000256" key="2">
    <source>
        <dbReference type="ARBA" id="ARBA00023315"/>
    </source>
</evidence>
<name>A0A9W6SRD1_9ACTN</name>
<dbReference type="CDD" id="cd04301">
    <property type="entry name" value="NAT_SF"/>
    <property type="match status" value="1"/>
</dbReference>